<accession>A0ABR5AWL2</accession>
<dbReference type="Proteomes" id="UP000031982">
    <property type="component" value="Unassembled WGS sequence"/>
</dbReference>
<evidence type="ECO:0000313" key="1">
    <source>
        <dbReference type="EMBL" id="KIL79131.1"/>
    </source>
</evidence>
<sequence length="49" mass="5747">MEKICIFAKDNNLVIIQAGRLEKLSLLPIKKRTAPNQVWEQFFLQAIIY</sequence>
<keyword evidence="2" id="KW-1185">Reference proteome</keyword>
<reference evidence="1 2" key="1">
    <citation type="submission" date="2015-01" db="EMBL/GenBank/DDBJ databases">
        <title>Genome Assembly of Bacillus badius MTCC 1458.</title>
        <authorList>
            <person name="Verma A."/>
            <person name="Khatri I."/>
            <person name="Mual P."/>
            <person name="Subramanian S."/>
            <person name="Krishnamurthi S."/>
        </authorList>
    </citation>
    <scope>NUCLEOTIDE SEQUENCE [LARGE SCALE GENOMIC DNA]</scope>
    <source>
        <strain evidence="1 2">MTCC 1458</strain>
    </source>
</reference>
<proteinExistence type="predicted"/>
<protein>
    <submittedName>
        <fullName evidence="1">Uncharacterized protein</fullName>
    </submittedName>
</protein>
<name>A0ABR5AWL2_BACBA</name>
<gene>
    <name evidence="1" type="ORF">SD77_3551</name>
</gene>
<comment type="caution">
    <text evidence="1">The sequence shown here is derived from an EMBL/GenBank/DDBJ whole genome shotgun (WGS) entry which is preliminary data.</text>
</comment>
<evidence type="ECO:0000313" key="2">
    <source>
        <dbReference type="Proteomes" id="UP000031982"/>
    </source>
</evidence>
<dbReference type="EMBL" id="JXLP01000004">
    <property type="protein sequence ID" value="KIL79131.1"/>
    <property type="molecule type" value="Genomic_DNA"/>
</dbReference>
<organism evidence="1 2">
    <name type="scientific">Bacillus badius</name>
    <dbReference type="NCBI Taxonomy" id="1455"/>
    <lineage>
        <taxon>Bacteria</taxon>
        <taxon>Bacillati</taxon>
        <taxon>Bacillota</taxon>
        <taxon>Bacilli</taxon>
        <taxon>Bacillales</taxon>
        <taxon>Bacillaceae</taxon>
        <taxon>Pseudobacillus</taxon>
    </lineage>
</organism>